<gene>
    <name evidence="2" type="ORF">KN71_002200</name>
</gene>
<dbReference type="AlphaFoldDB" id="A0A454CA89"/>
<feature type="region of interest" description="Disordered" evidence="1">
    <location>
        <begin position="304"/>
        <end position="331"/>
    </location>
</feature>
<dbReference type="EMBL" id="CP033021">
    <property type="protein sequence ID" value="AYN65493.1"/>
    <property type="molecule type" value="Genomic_DNA"/>
</dbReference>
<evidence type="ECO:0000313" key="2">
    <source>
        <dbReference type="EMBL" id="AYN65493.1"/>
    </source>
</evidence>
<reference evidence="2 3" key="1">
    <citation type="submission" date="2014-08" db="EMBL/GenBank/DDBJ databases">
        <authorList>
            <person name="Kuleshov K."/>
            <person name="Dedkov V."/>
            <person name="Markelov M."/>
            <person name="Pimkina E."/>
        </authorList>
    </citation>
    <scope>NUCLEOTIDE SEQUENCE [LARGE SCALE GENOMIC DNA]</scope>
    <source>
        <strain evidence="3">TOA</strain>
    </source>
</reference>
<reference evidence="2 3" key="2">
    <citation type="submission" date="2018-10" db="EMBL/GenBank/DDBJ databases">
        <title>Detection and isolation of Mycoplasma hominis as a predominant microorganism from pelvic cavity of patient with salpingitis and tubo-ovarian abscess.</title>
        <authorList>
            <person name="Guschin A.E."/>
            <person name="Khayrullina G.A."/>
            <person name="Rakovskaya I.V."/>
            <person name="Shelenkov A.A."/>
            <person name="Shagin D.A."/>
        </authorList>
    </citation>
    <scope>NUCLEOTIDE SEQUENCE [LARGE SCALE GENOMIC DNA]</scope>
    <source>
        <strain evidence="3">TOA</strain>
    </source>
</reference>
<protein>
    <submittedName>
        <fullName evidence="2">Uncharacterized protein</fullName>
    </submittedName>
</protein>
<dbReference type="Proteomes" id="UP000029712">
    <property type="component" value="Chromosome"/>
</dbReference>
<evidence type="ECO:0000256" key="1">
    <source>
        <dbReference type="SAM" id="MobiDB-lite"/>
    </source>
</evidence>
<evidence type="ECO:0000313" key="3">
    <source>
        <dbReference type="Proteomes" id="UP000029712"/>
    </source>
</evidence>
<organism evidence="2 3">
    <name type="scientific">Metamycoplasma hominis</name>
    <name type="common">Mycoplasma hominis</name>
    <dbReference type="NCBI Taxonomy" id="2098"/>
    <lineage>
        <taxon>Bacteria</taxon>
        <taxon>Bacillati</taxon>
        <taxon>Mycoplasmatota</taxon>
        <taxon>Mycoplasmoidales</taxon>
        <taxon>Metamycoplasmataceae</taxon>
        <taxon>Metamycoplasma</taxon>
    </lineage>
</organism>
<name>A0A454CA89_METHO</name>
<feature type="region of interest" description="Disordered" evidence="1">
    <location>
        <begin position="455"/>
        <end position="483"/>
    </location>
</feature>
<accession>A0A454CA89</accession>
<proteinExistence type="predicted"/>
<sequence length="483" mass="56192">MNLKTIEEQKMIKKQLGINLKLTVRELNVAFDYEFKPIEAVKKINFEPISFPITSGISFSELVDVLGAFFGFEKSVVFHWYTIPNYLKTIVPFEFVFGDLQASQEFLSDLNTFNSLNIFNDFLINDDEENKNSFDFKKYGLEQNEIIFSAILPTKEIISLALKIDFVYDDKREFDEDFQIDPELISQSVISERKETLKYLKELKQNEFKNFHTNPSNDIKNITRSDFSKWDELFELSEKLNLLQTEPSSFDFKLTKIENGIDAWNSVENLLGNKIWAIEEAFPIERRMSIEDYDGGFGTKEFSLESELSEDEDPDEKTDDGNSNEEEIDMSSMDDFKNSFVNFLEGFDDLKQQAKKLKEQIADKKFMSGSPFEMNYEDLSMEKLVDSMYKAAKAIGNVRDDEMVDYFKGAFDELRGMGINNIPNDGSWEKSMLENLQKILHRDLSKEIAEVEEKYKNLAKEDHEEDPKPKSKDNKNDFDGEIN</sequence>
<feature type="compositionally biased region" description="Acidic residues" evidence="1">
    <location>
        <begin position="307"/>
        <end position="329"/>
    </location>
</feature>